<name>A0A9D5BS39_9LILI</name>
<dbReference type="InterPro" id="IPR019557">
    <property type="entry name" value="AminoTfrase-like_pln_mobile"/>
</dbReference>
<dbReference type="Pfam" id="PF10536">
    <property type="entry name" value="PMD"/>
    <property type="match status" value="1"/>
</dbReference>
<keyword evidence="3" id="KW-1185">Reference proteome</keyword>
<dbReference type="EMBL" id="JAGGNH010000161">
    <property type="protein sequence ID" value="KAJ0959797.1"/>
    <property type="molecule type" value="Genomic_DNA"/>
</dbReference>
<protein>
    <recommendedName>
        <fullName evidence="1">Aminotransferase-like plant mobile domain-containing protein</fullName>
    </recommendedName>
</protein>
<dbReference type="AlphaFoldDB" id="A0A9D5BS39"/>
<organism evidence="2 3">
    <name type="scientific">Dioscorea zingiberensis</name>
    <dbReference type="NCBI Taxonomy" id="325984"/>
    <lineage>
        <taxon>Eukaryota</taxon>
        <taxon>Viridiplantae</taxon>
        <taxon>Streptophyta</taxon>
        <taxon>Embryophyta</taxon>
        <taxon>Tracheophyta</taxon>
        <taxon>Spermatophyta</taxon>
        <taxon>Magnoliopsida</taxon>
        <taxon>Liliopsida</taxon>
        <taxon>Dioscoreales</taxon>
        <taxon>Dioscoreaceae</taxon>
        <taxon>Dioscorea</taxon>
    </lineage>
</organism>
<reference evidence="2 3" key="1">
    <citation type="journal article" date="2022" name="Hortic Res">
        <title>The genome of Dioscorea zingiberensis sheds light on the biosynthesis, origin and evolution of the medicinally important diosgenin saponins.</title>
        <authorList>
            <person name="Li Y."/>
            <person name="Tan C."/>
            <person name="Li Z."/>
            <person name="Guo J."/>
            <person name="Li S."/>
            <person name="Chen X."/>
            <person name="Wang C."/>
            <person name="Dai X."/>
            <person name="Yang H."/>
            <person name="Song W."/>
            <person name="Hou L."/>
            <person name="Xu J."/>
            <person name="Tong Z."/>
            <person name="Xu A."/>
            <person name="Yuan X."/>
            <person name="Wang W."/>
            <person name="Yang Q."/>
            <person name="Chen L."/>
            <person name="Sun Z."/>
            <person name="Wang K."/>
            <person name="Pan B."/>
            <person name="Chen J."/>
            <person name="Bao Y."/>
            <person name="Liu F."/>
            <person name="Qi X."/>
            <person name="Gang D.R."/>
            <person name="Wen J."/>
            <person name="Li J."/>
        </authorList>
    </citation>
    <scope>NUCLEOTIDE SEQUENCE [LARGE SCALE GENOMIC DNA]</scope>
    <source>
        <strain evidence="2">Dzin_1.0</strain>
    </source>
</reference>
<evidence type="ECO:0000313" key="3">
    <source>
        <dbReference type="Proteomes" id="UP001085076"/>
    </source>
</evidence>
<accession>A0A9D5BS39</accession>
<dbReference type="OrthoDB" id="784956at2759"/>
<evidence type="ECO:0000259" key="1">
    <source>
        <dbReference type="Pfam" id="PF10536"/>
    </source>
</evidence>
<evidence type="ECO:0000313" key="2">
    <source>
        <dbReference type="EMBL" id="KAJ0959797.1"/>
    </source>
</evidence>
<dbReference type="InterPro" id="IPR044824">
    <property type="entry name" value="MAIN-like"/>
</dbReference>
<gene>
    <name evidence="2" type="ORF">J5N97_000507</name>
</gene>
<proteinExistence type="predicted"/>
<dbReference type="PANTHER" id="PTHR46033:SF62">
    <property type="entry name" value="AMINOTRANSFERASE-LIKE PLANT MOBILE DOMAIN-CONTAINING PROTEIN"/>
    <property type="match status" value="1"/>
</dbReference>
<sequence length="204" mass="23286">MDHRGFEWDLTSESVKGRVKEAGFDIVSSIRYVRLDHALLTSFIERWRGETNTFHMPVGEMTITLQDVEVLTGLRVDGRAVVANMYEDWENLCEELLGEVPEEIVKGMVPISWLYSTFSVVSEQHKNEDHVARAYILYLIGTRLMPYSSGNLVHLKWLMFVADFEACGEFAWGAAVLANLYHEMRRASGRHCSTTSACYTLLQV</sequence>
<dbReference type="GO" id="GO:0010073">
    <property type="term" value="P:meristem maintenance"/>
    <property type="evidence" value="ECO:0007669"/>
    <property type="project" value="InterPro"/>
</dbReference>
<dbReference type="Proteomes" id="UP001085076">
    <property type="component" value="Unassembled WGS sequence"/>
</dbReference>
<dbReference type="PANTHER" id="PTHR46033">
    <property type="entry name" value="PROTEIN MAIN-LIKE 2"/>
    <property type="match status" value="1"/>
</dbReference>
<feature type="domain" description="Aminotransferase-like plant mobile" evidence="1">
    <location>
        <begin position="28"/>
        <end position="204"/>
    </location>
</feature>
<comment type="caution">
    <text evidence="2">The sequence shown here is derived from an EMBL/GenBank/DDBJ whole genome shotgun (WGS) entry which is preliminary data.</text>
</comment>